<dbReference type="GO" id="GO:0031388">
    <property type="term" value="P:organic acid phosphorylation"/>
    <property type="evidence" value="ECO:0007669"/>
    <property type="project" value="UniProtKB-UniRule"/>
</dbReference>
<dbReference type="SUPFAM" id="SSF110738">
    <property type="entry name" value="Glycerate kinase I"/>
    <property type="match status" value="1"/>
</dbReference>
<dbReference type="KEGG" id="ebm:SG0102_19850"/>
<dbReference type="InterPro" id="IPR018193">
    <property type="entry name" value="Glyc_kinase_flavodox-like_fold"/>
</dbReference>
<dbReference type="GO" id="GO:0008887">
    <property type="term" value="F:glycerate kinase activity"/>
    <property type="evidence" value="ECO:0007669"/>
    <property type="project" value="UniProtKB-UniRule"/>
</dbReference>
<evidence type="ECO:0000256" key="3">
    <source>
        <dbReference type="ARBA" id="ARBA00022777"/>
    </source>
</evidence>
<evidence type="ECO:0000313" key="5">
    <source>
        <dbReference type="EMBL" id="BBH27051.1"/>
    </source>
</evidence>
<evidence type="ECO:0000256" key="4">
    <source>
        <dbReference type="PIRNR" id="PIRNR006078"/>
    </source>
</evidence>
<dbReference type="Gene3D" id="3.40.50.10350">
    <property type="entry name" value="Glycerate kinase, domain 1"/>
    <property type="match status" value="1"/>
</dbReference>
<dbReference type="AlphaFoldDB" id="A0A3G9JM14"/>
<dbReference type="PIRSF" id="PIRSF006078">
    <property type="entry name" value="GlxK"/>
    <property type="match status" value="1"/>
</dbReference>
<name>A0A3G9JM14_9FIRM</name>
<sequence length="372" mass="39501">MKILAAFDSFKESMTAYQAGEAVKTACADMKDVPVTIKPLADGGEGTMSAINSALSGTIHELFVNGPDFRNVGAQLAIIGDLAIIECAQACGLEYLKEEEKNGALITSLGVGEMIRYAAEYGVHTIVITLGGSASNDGGMGMLAALGVRFYDLDGGLLMPVGASLTAIDHIDLGTLHERYGHITFKGLCDVDNPLVGKKGATYVFGMQKGIAENDLARLDAGMRRYGKLSAQVNGQDDLFTAGAGAAGGLGFAIVNYLKGTLTSGINEVMRLTHLEEAVAECDLILTGEGKMDAQTLMGKAPQGVLKLALKYHKPIVAFAGQVNHKDTLLQAGFSDVRCINHDDIPLMMQLREGMTSLAKEVRQYLKETYDV</sequence>
<dbReference type="RefSeq" id="WP_125119820.1">
    <property type="nucleotide sequence ID" value="NZ_AP019309.1"/>
</dbReference>
<protein>
    <submittedName>
        <fullName evidence="5">Glycerate kinase</fullName>
    </submittedName>
</protein>
<keyword evidence="2 4" id="KW-0808">Transferase</keyword>
<dbReference type="InterPro" id="IPR036129">
    <property type="entry name" value="Glycerate_kinase_sf"/>
</dbReference>
<reference evidence="5 6" key="1">
    <citation type="submission" date="2018-11" db="EMBL/GenBank/DDBJ databases">
        <title>Novel Erysipelotrichaceae bacterium isolated from small intestine of a swine.</title>
        <authorList>
            <person name="Kim J.S."/>
            <person name="Choe H."/>
            <person name="Lee Y.R."/>
            <person name="Kim K.M."/>
            <person name="Park D.S."/>
        </authorList>
    </citation>
    <scope>NUCLEOTIDE SEQUENCE [LARGE SCALE GENOMIC DNA]</scope>
    <source>
        <strain evidence="5 6">SG0102</strain>
    </source>
</reference>
<comment type="similarity">
    <text evidence="1 4">Belongs to the glycerate kinase type-1 family.</text>
</comment>
<keyword evidence="6" id="KW-1185">Reference proteome</keyword>
<accession>A0A3G9JM14</accession>
<dbReference type="Proteomes" id="UP000268059">
    <property type="component" value="Chromosome"/>
</dbReference>
<dbReference type="Pfam" id="PF02595">
    <property type="entry name" value="Gly_kinase"/>
    <property type="match status" value="1"/>
</dbReference>
<dbReference type="PANTHER" id="PTHR21599">
    <property type="entry name" value="GLYCERATE KINASE"/>
    <property type="match status" value="1"/>
</dbReference>
<dbReference type="PANTHER" id="PTHR21599:SF0">
    <property type="entry name" value="GLYCERATE KINASE"/>
    <property type="match status" value="1"/>
</dbReference>
<keyword evidence="3 4" id="KW-0418">Kinase</keyword>
<evidence type="ECO:0000256" key="1">
    <source>
        <dbReference type="ARBA" id="ARBA00006284"/>
    </source>
</evidence>
<dbReference type="InParanoid" id="A0A3G9JM14"/>
<dbReference type="EMBL" id="AP019309">
    <property type="protein sequence ID" value="BBH27051.1"/>
    <property type="molecule type" value="Genomic_DNA"/>
</dbReference>
<organism evidence="5 6">
    <name type="scientific">Intestinibaculum porci</name>
    <dbReference type="NCBI Taxonomy" id="2487118"/>
    <lineage>
        <taxon>Bacteria</taxon>
        <taxon>Bacillati</taxon>
        <taxon>Bacillota</taxon>
        <taxon>Erysipelotrichia</taxon>
        <taxon>Erysipelotrichales</taxon>
        <taxon>Erysipelotrichaceae</taxon>
        <taxon>Intestinibaculum</taxon>
    </lineage>
</organism>
<proteinExistence type="inferred from homology"/>
<dbReference type="NCBIfam" id="TIGR00045">
    <property type="entry name" value="glycerate kinase"/>
    <property type="match status" value="1"/>
</dbReference>
<dbReference type="InterPro" id="IPR004381">
    <property type="entry name" value="Glycerate_kinase"/>
</dbReference>
<dbReference type="Gene3D" id="3.90.1510.10">
    <property type="entry name" value="Glycerate kinase, domain 2"/>
    <property type="match status" value="1"/>
</dbReference>
<dbReference type="OrthoDB" id="9774290at2"/>
<dbReference type="InterPro" id="IPR018197">
    <property type="entry name" value="Glycerate_kinase_RE-like"/>
</dbReference>
<evidence type="ECO:0000256" key="2">
    <source>
        <dbReference type="ARBA" id="ARBA00022679"/>
    </source>
</evidence>
<gene>
    <name evidence="5" type="ORF">SG0102_19850</name>
</gene>
<evidence type="ECO:0000313" key="6">
    <source>
        <dbReference type="Proteomes" id="UP000268059"/>
    </source>
</evidence>